<feature type="compositionally biased region" description="Polar residues" evidence="1">
    <location>
        <begin position="614"/>
        <end position="631"/>
    </location>
</feature>
<gene>
    <name evidence="2" type="ORF">NP493_447g02022</name>
</gene>
<evidence type="ECO:0000313" key="2">
    <source>
        <dbReference type="EMBL" id="KAK2180332.1"/>
    </source>
</evidence>
<keyword evidence="3" id="KW-1185">Reference proteome</keyword>
<feature type="region of interest" description="Disordered" evidence="1">
    <location>
        <begin position="489"/>
        <end position="526"/>
    </location>
</feature>
<feature type="compositionally biased region" description="Low complexity" evidence="1">
    <location>
        <begin position="597"/>
        <end position="607"/>
    </location>
</feature>
<comment type="caution">
    <text evidence="2">The sequence shown here is derived from an EMBL/GenBank/DDBJ whole genome shotgun (WGS) entry which is preliminary data.</text>
</comment>
<evidence type="ECO:0000256" key="1">
    <source>
        <dbReference type="SAM" id="MobiDB-lite"/>
    </source>
</evidence>
<feature type="region of interest" description="Disordered" evidence="1">
    <location>
        <begin position="67"/>
        <end position="105"/>
    </location>
</feature>
<dbReference type="AlphaFoldDB" id="A0AAD9KZU2"/>
<feature type="compositionally biased region" description="Basic and acidic residues" evidence="1">
    <location>
        <begin position="75"/>
        <end position="85"/>
    </location>
</feature>
<feature type="region of interest" description="Disordered" evidence="1">
    <location>
        <begin position="579"/>
        <end position="661"/>
    </location>
</feature>
<feature type="compositionally biased region" description="Polar residues" evidence="1">
    <location>
        <begin position="199"/>
        <end position="208"/>
    </location>
</feature>
<dbReference type="Proteomes" id="UP001209878">
    <property type="component" value="Unassembled WGS sequence"/>
</dbReference>
<feature type="region of interest" description="Disordered" evidence="1">
    <location>
        <begin position="173"/>
        <end position="222"/>
    </location>
</feature>
<organism evidence="2 3">
    <name type="scientific">Ridgeia piscesae</name>
    <name type="common">Tubeworm</name>
    <dbReference type="NCBI Taxonomy" id="27915"/>
    <lineage>
        <taxon>Eukaryota</taxon>
        <taxon>Metazoa</taxon>
        <taxon>Spiralia</taxon>
        <taxon>Lophotrochozoa</taxon>
        <taxon>Annelida</taxon>
        <taxon>Polychaeta</taxon>
        <taxon>Sedentaria</taxon>
        <taxon>Canalipalpata</taxon>
        <taxon>Sabellida</taxon>
        <taxon>Siboglinidae</taxon>
        <taxon>Ridgeia</taxon>
    </lineage>
</organism>
<feature type="compositionally biased region" description="Low complexity" evidence="1">
    <location>
        <begin position="634"/>
        <end position="652"/>
    </location>
</feature>
<protein>
    <submittedName>
        <fullName evidence="2">Uncharacterized protein</fullName>
    </submittedName>
</protein>
<sequence>MVVNDATMASTQQSLLATVYGQCWPSPSFFKQIKKSQPDRSVRDRTLTEQGLVATCKQSVRWSADRGVTAAAGKSTDDSPGKDSGKWTPMSGLDSSRQGKRGSDTQLCRLTASEFRRLSEQVKVVNVTNGRLKSPGLKKLYRPDVETSRYRRQFAACLQAFTDKRWLPYEHEREETLPRRRSRPASTGSSALRELVSSPIGQLSTKGASTGRLAATATSGGQMKRLIHRGSDTPDVTSAQITRPVSCPATHCSAIVAPTDGRNRNNNRCTNSRLHSFDSLTPIVLYKLSDGAQPQVHYDTCPLQSVYGSRPVSVALIDDADDSDSDDTELAIGSEVAPCDSEAAPCVSAAEKADLASDEAVDGTSLTGSSSGESDSEDDPEDERAPEPTLEDVQLDKMPQLLLRPEKMDAFDIPTLPRGDRRKYDFDARVADPAPTYVYPDPLTFGQTTVDLSELEANDINWRTTLKRPMDRETAGWLDRLQHIEHLQRRTTEAEETKARCRSGGRSRRTPGGGGGTPSSRAPSVASGKLTCCADCLQAACVGDCPAKQALPVGACLLCREVGCDGHCAENVYNVHSRREPRADDDSSGGGRKTKPRPLSSVSSVRQQPPPLRSTRTPVNASSARSKSVGVTFTRGQQSTRSVSSQRSTLTPTPTPPAGASRLEKDLARLEISCTLSSHSQNSDWSPASSSPLRLSIVGLRTTATPTVAPNQSEVQRNRAASARQRHRPKGRSSIIPGKSYFSQKRDSLSAPAQYDVVKCRLNRHARHARKKRGKTSS</sequence>
<evidence type="ECO:0000313" key="3">
    <source>
        <dbReference type="Proteomes" id="UP001209878"/>
    </source>
</evidence>
<accession>A0AAD9KZU2</accession>
<name>A0AAD9KZU2_RIDPI</name>
<dbReference type="EMBL" id="JAODUO010000447">
    <property type="protein sequence ID" value="KAK2180332.1"/>
    <property type="molecule type" value="Genomic_DNA"/>
</dbReference>
<feature type="compositionally biased region" description="Acidic residues" evidence="1">
    <location>
        <begin position="374"/>
        <end position="384"/>
    </location>
</feature>
<proteinExistence type="predicted"/>
<feature type="compositionally biased region" description="Basic residues" evidence="1">
    <location>
        <begin position="500"/>
        <end position="509"/>
    </location>
</feature>
<reference evidence="2" key="1">
    <citation type="journal article" date="2023" name="Mol. Biol. Evol.">
        <title>Third-Generation Sequencing Reveals the Adaptive Role of the Epigenome in Three Deep-Sea Polychaetes.</title>
        <authorList>
            <person name="Perez M."/>
            <person name="Aroh O."/>
            <person name="Sun Y."/>
            <person name="Lan Y."/>
            <person name="Juniper S.K."/>
            <person name="Young C.R."/>
            <person name="Angers B."/>
            <person name="Qian P.Y."/>
        </authorList>
    </citation>
    <scope>NUCLEOTIDE SEQUENCE</scope>
    <source>
        <strain evidence="2">R07B-5</strain>
    </source>
</reference>
<feature type="region of interest" description="Disordered" evidence="1">
    <location>
        <begin position="350"/>
        <end position="391"/>
    </location>
</feature>
<feature type="compositionally biased region" description="Basic and acidic residues" evidence="1">
    <location>
        <begin position="489"/>
        <end position="499"/>
    </location>
</feature>
<feature type="region of interest" description="Disordered" evidence="1">
    <location>
        <begin position="710"/>
        <end position="749"/>
    </location>
</feature>
<feature type="compositionally biased region" description="Low complexity" evidence="1">
    <location>
        <begin position="362"/>
        <end position="373"/>
    </location>
</feature>